<dbReference type="AlphaFoldDB" id="A0A0G2HNL6"/>
<feature type="chain" id="PRO_5002545394" evidence="5">
    <location>
        <begin position="19"/>
        <end position="503"/>
    </location>
</feature>
<dbReference type="GO" id="GO:0046872">
    <property type="term" value="F:metal ion binding"/>
    <property type="evidence" value="ECO:0007669"/>
    <property type="project" value="UniProtKB-KW"/>
</dbReference>
<feature type="domain" description="Amidohydrolase-related" evidence="6">
    <location>
        <begin position="77"/>
        <end position="432"/>
    </location>
</feature>
<dbReference type="Gene3D" id="2.30.40.10">
    <property type="entry name" value="Urease, subunit C, domain 1"/>
    <property type="match status" value="1"/>
</dbReference>
<dbReference type="Gene3D" id="3.20.20.140">
    <property type="entry name" value="Metal-dependent hydrolases"/>
    <property type="match status" value="1"/>
</dbReference>
<dbReference type="STRING" id="1214573.A0A0G2HNL6"/>
<dbReference type="InterPro" id="IPR051607">
    <property type="entry name" value="Metallo-dep_hydrolases"/>
</dbReference>
<proteinExistence type="predicted"/>
<dbReference type="Pfam" id="PF01979">
    <property type="entry name" value="Amidohydro_1"/>
    <property type="match status" value="1"/>
</dbReference>
<dbReference type="GO" id="GO:0005829">
    <property type="term" value="C:cytosol"/>
    <property type="evidence" value="ECO:0007669"/>
    <property type="project" value="TreeGrafter"/>
</dbReference>
<gene>
    <name evidence="7" type="ORF">UCDDA912_g03433</name>
</gene>
<comment type="cofactor">
    <cofactor evidence="1">
        <name>Zn(2+)</name>
        <dbReference type="ChEBI" id="CHEBI:29105"/>
    </cofactor>
</comment>
<keyword evidence="3 7" id="KW-0378">Hydrolase</keyword>
<reference evidence="7 8" key="2">
    <citation type="submission" date="2015-05" db="EMBL/GenBank/DDBJ databases">
        <authorList>
            <person name="Morales-Cruz A."/>
            <person name="Amrine K.C."/>
            <person name="Cantu D."/>
        </authorList>
    </citation>
    <scope>NUCLEOTIDE SEQUENCE [LARGE SCALE GENOMIC DNA]</scope>
    <source>
        <strain evidence="7">DA912</strain>
    </source>
</reference>
<accession>A0A0G2HNL6</accession>
<dbReference type="InterPro" id="IPR032466">
    <property type="entry name" value="Metal_Hydrolase"/>
</dbReference>
<evidence type="ECO:0000313" key="8">
    <source>
        <dbReference type="Proteomes" id="UP000034680"/>
    </source>
</evidence>
<keyword evidence="8" id="KW-1185">Reference proteome</keyword>
<feature type="signal peptide" evidence="5">
    <location>
        <begin position="1"/>
        <end position="18"/>
    </location>
</feature>
<dbReference type="SUPFAM" id="SSF51556">
    <property type="entry name" value="Metallo-dependent hydrolases"/>
    <property type="match status" value="1"/>
</dbReference>
<dbReference type="PANTHER" id="PTHR11271:SF37">
    <property type="entry name" value="FAMILY PROTEIN, PUTATIVE (AFU_ORTHOLOGUE AFUA_4G00460)-RELATED"/>
    <property type="match status" value="1"/>
</dbReference>
<dbReference type="Proteomes" id="UP000034680">
    <property type="component" value="Unassembled WGS sequence"/>
</dbReference>
<evidence type="ECO:0000313" key="7">
    <source>
        <dbReference type="EMBL" id="KKY36523.1"/>
    </source>
</evidence>
<dbReference type="PANTHER" id="PTHR11271">
    <property type="entry name" value="GUANINE DEAMINASE"/>
    <property type="match status" value="1"/>
</dbReference>
<sequence length="503" mass="54500">MNGLLSLLVPLLPAVVEAATTHYQGGTIVAFDRATEGLRVIRDGSITVTGDTISEISESVPSNIAADSRIVNITGKIVTPGFIDTHRHGWQTAFRTIGSNTSLVEYFSRYGEFAAAGSWTPDDVYISQLIGLYEAQAAGVTTTLDHAHHTWSNETAEAGLQASIDSGARVFWCYTFHNVTNYTTTEQLANFQDIATRADFANTSTTLGIAYDSFGPDGNVQEIKSIMSLADQFDIPLVTSHSLQGPWQITNSPEDLHSLGYLNGSRAVVLAHASLLTATGAALLRSTNQYISITPESEMHYGHTHPKNYYIQDQAALGVDTHFTFSTDILTQARIWLQQARYQAYSDVIERWMLPATNPQSANQAFLLATRNGGLALRREDLGVVEEGAKADLVFWDGDSPALLGWADPVAAVILHASVGDIDTVLVGGDVVKKGGRLLVDGYDGLRARFLRTARSIQQRWRDTPLPSMGVEASAMSGDFPVVQTQRADVLRGNGDGYGAVFL</sequence>
<evidence type="ECO:0000256" key="4">
    <source>
        <dbReference type="ARBA" id="ARBA00022833"/>
    </source>
</evidence>
<protein>
    <submittedName>
        <fullName evidence="7">Putative amidohydrolase family protein</fullName>
    </submittedName>
</protein>
<dbReference type="OrthoDB" id="194468at2759"/>
<comment type="caution">
    <text evidence="7">The sequence shown here is derived from an EMBL/GenBank/DDBJ whole genome shotgun (WGS) entry which is preliminary data.</text>
</comment>
<evidence type="ECO:0000256" key="2">
    <source>
        <dbReference type="ARBA" id="ARBA00022723"/>
    </source>
</evidence>
<reference evidence="7 8" key="1">
    <citation type="submission" date="2015-05" db="EMBL/GenBank/DDBJ databases">
        <title>Distinctive expansion of gene families associated with plant cell wall degradation and secondary metabolism in the genomes of grapevine trunk pathogens.</title>
        <authorList>
            <person name="Lawrence D.P."/>
            <person name="Travadon R."/>
            <person name="Rolshausen P.E."/>
            <person name="Baumgartner K."/>
        </authorList>
    </citation>
    <scope>NUCLEOTIDE SEQUENCE [LARGE SCALE GENOMIC DNA]</scope>
    <source>
        <strain evidence="7">DA912</strain>
    </source>
</reference>
<keyword evidence="2" id="KW-0479">Metal-binding</keyword>
<dbReference type="EMBL" id="LCUC01000114">
    <property type="protein sequence ID" value="KKY36523.1"/>
    <property type="molecule type" value="Genomic_DNA"/>
</dbReference>
<dbReference type="SUPFAM" id="SSF51338">
    <property type="entry name" value="Composite domain of metallo-dependent hydrolases"/>
    <property type="match status" value="2"/>
</dbReference>
<evidence type="ECO:0000256" key="5">
    <source>
        <dbReference type="SAM" id="SignalP"/>
    </source>
</evidence>
<keyword evidence="5" id="KW-0732">Signal</keyword>
<dbReference type="InterPro" id="IPR006680">
    <property type="entry name" value="Amidohydro-rel"/>
</dbReference>
<dbReference type="GO" id="GO:0019239">
    <property type="term" value="F:deaminase activity"/>
    <property type="evidence" value="ECO:0007669"/>
    <property type="project" value="TreeGrafter"/>
</dbReference>
<evidence type="ECO:0000256" key="1">
    <source>
        <dbReference type="ARBA" id="ARBA00001947"/>
    </source>
</evidence>
<name>A0A0G2HNL6_9PEZI</name>
<dbReference type="InterPro" id="IPR011059">
    <property type="entry name" value="Metal-dep_hydrolase_composite"/>
</dbReference>
<keyword evidence="4" id="KW-0862">Zinc</keyword>
<organism evidence="7 8">
    <name type="scientific">Diaporthe ampelina</name>
    <dbReference type="NCBI Taxonomy" id="1214573"/>
    <lineage>
        <taxon>Eukaryota</taxon>
        <taxon>Fungi</taxon>
        <taxon>Dikarya</taxon>
        <taxon>Ascomycota</taxon>
        <taxon>Pezizomycotina</taxon>
        <taxon>Sordariomycetes</taxon>
        <taxon>Sordariomycetidae</taxon>
        <taxon>Diaporthales</taxon>
        <taxon>Diaporthaceae</taxon>
        <taxon>Diaporthe</taxon>
    </lineage>
</organism>
<evidence type="ECO:0000259" key="6">
    <source>
        <dbReference type="Pfam" id="PF01979"/>
    </source>
</evidence>
<evidence type="ECO:0000256" key="3">
    <source>
        <dbReference type="ARBA" id="ARBA00022801"/>
    </source>
</evidence>